<dbReference type="Proteomes" id="UP000217257">
    <property type="component" value="Chromosome"/>
</dbReference>
<evidence type="ECO:0008006" key="3">
    <source>
        <dbReference type="Google" id="ProtNLM"/>
    </source>
</evidence>
<accession>A0A250JIP1</accession>
<dbReference type="InterPro" id="IPR011047">
    <property type="entry name" value="Quinoprotein_ADH-like_sf"/>
</dbReference>
<evidence type="ECO:0000313" key="2">
    <source>
        <dbReference type="Proteomes" id="UP000217257"/>
    </source>
</evidence>
<proteinExistence type="predicted"/>
<protein>
    <recommendedName>
        <fullName evidence="3">Lipoprotein</fullName>
    </recommendedName>
</protein>
<dbReference type="KEGG" id="cfus:CYFUS_009235"/>
<sequence length="767" mass="81032">MSSRLVLLVGLVACLSIGCRDQGAVKLTISFPNFKPGCIRVSVKDAQGAGEERSTELQEQLVGKKRGEKVTVAAFREEGWGPTLTVTATAFEQKCGQGPEFVASDSVDVGRGVSSAALTLVADDADDDGYVSKASGGTDCNDGEATVHPGQAELCNTRDDNCDGKPDEGFEQVGQQCGTGSSTCQTWACDAVGAMSCQEVTPKWYRDQDGDGEGDPQQGLSQCAKPAGYVNNDRDCDDTRKERYSTATELCNGVNDNCDDVVDEGFNTGATCTGELGCGGKIECATTTQSVCKVVTSTWYLDGDQDGHGAKATEIKACGTTAPGSNYVASSDDCDDTKNNVYTGAPEFCDTLDNNCNNQTDEGFDVGATCDAGNECTGKKECSPDGKSSLCKSTTSPTKYYVDTDLDNYGDDNSVIQTCGTPAAGYITQGGDCDDGNRFTHPNATEVCDLADNDCDNTTDEENVCPTTPAWTNYPSSGSETWYSVALYGNGGVWVAGGDKFHQRKSKETSFQDLSTCTAGASVYSVAATPGSGDALLGGNDGFMARYDPNSELCVDPGKKSVDTHIKGAIAFPLGNDIEAHFVGFNTSTGPDKGRAFRVLTPQGTNYDTQSVSEELTDVHGLSQDTLFAVGGTNASSIYRFDKTSGNWSPETISSRGGTLQGIWVVNPKLAYAVGNGGIMYGWDGSAWSKFTPTPPGEHLSSVVAFGSRSIYISTLTGRVYRYNGSAWTKVFDLGSTTPGQFRDIAANNPGDIWVVGSNGNRYHWPQ</sequence>
<dbReference type="EMBL" id="CP022098">
    <property type="protein sequence ID" value="ATB43755.1"/>
    <property type="molecule type" value="Genomic_DNA"/>
</dbReference>
<reference evidence="1 2" key="1">
    <citation type="submission" date="2017-06" db="EMBL/GenBank/DDBJ databases">
        <title>Sequencing and comparative analysis of myxobacterial genomes.</title>
        <authorList>
            <person name="Rupp O."/>
            <person name="Goesmann A."/>
            <person name="Sogaard-Andersen L."/>
        </authorList>
    </citation>
    <scope>NUCLEOTIDE SEQUENCE [LARGE SCALE GENOMIC DNA]</scope>
    <source>
        <strain evidence="1 2">DSM 52655</strain>
    </source>
</reference>
<dbReference type="InterPro" id="IPR021655">
    <property type="entry name" value="Put_metal-bd"/>
</dbReference>
<dbReference type="RefSeq" id="WP_232537209.1">
    <property type="nucleotide sequence ID" value="NZ_CP022098.1"/>
</dbReference>
<organism evidence="1 2">
    <name type="scientific">Cystobacter fuscus</name>
    <dbReference type="NCBI Taxonomy" id="43"/>
    <lineage>
        <taxon>Bacteria</taxon>
        <taxon>Pseudomonadati</taxon>
        <taxon>Myxococcota</taxon>
        <taxon>Myxococcia</taxon>
        <taxon>Myxococcales</taxon>
        <taxon>Cystobacterineae</taxon>
        <taxon>Archangiaceae</taxon>
        <taxon>Cystobacter</taxon>
    </lineage>
</organism>
<evidence type="ECO:0000313" key="1">
    <source>
        <dbReference type="EMBL" id="ATB43755.1"/>
    </source>
</evidence>
<gene>
    <name evidence="1" type="ORF">CYFUS_009235</name>
</gene>
<dbReference type="AlphaFoldDB" id="A0A250JIP1"/>
<dbReference type="PROSITE" id="PS51257">
    <property type="entry name" value="PROKAR_LIPOPROTEIN"/>
    <property type="match status" value="1"/>
</dbReference>
<name>A0A250JIP1_9BACT</name>
<dbReference type="Pfam" id="PF11617">
    <property type="entry name" value="Cu-binding_MopE"/>
    <property type="match status" value="4"/>
</dbReference>
<dbReference type="SUPFAM" id="SSF50998">
    <property type="entry name" value="Quinoprotein alcohol dehydrogenase-like"/>
    <property type="match status" value="1"/>
</dbReference>